<keyword evidence="5" id="KW-0472">Membrane</keyword>
<dbReference type="RefSeq" id="WP_009853205.1">
    <property type="nucleotide sequence ID" value="NZ_CP054015.1"/>
</dbReference>
<protein>
    <submittedName>
        <fullName evidence="7">Membrane protein</fullName>
    </submittedName>
</protein>
<evidence type="ECO:0000313" key="7">
    <source>
        <dbReference type="EMBL" id="KXU04020.1"/>
    </source>
</evidence>
<dbReference type="InterPro" id="IPR000731">
    <property type="entry name" value="SSD"/>
</dbReference>
<evidence type="ECO:0000256" key="5">
    <source>
        <dbReference type="ARBA" id="ARBA00023136"/>
    </source>
</evidence>
<dbReference type="AlphaFoldDB" id="A0A139QN92"/>
<accession>A0A139QN92</accession>
<feature type="domain" description="SSD" evidence="6">
    <location>
        <begin position="240"/>
        <end position="329"/>
    </location>
</feature>
<evidence type="ECO:0000256" key="2">
    <source>
        <dbReference type="ARBA" id="ARBA00022475"/>
    </source>
</evidence>
<evidence type="ECO:0000256" key="3">
    <source>
        <dbReference type="ARBA" id="ARBA00022692"/>
    </source>
</evidence>
<keyword evidence="2" id="KW-1003">Cell membrane</keyword>
<evidence type="ECO:0000313" key="8">
    <source>
        <dbReference type="Proteomes" id="UP000071927"/>
    </source>
</evidence>
<dbReference type="GO" id="GO:0005886">
    <property type="term" value="C:plasma membrane"/>
    <property type="evidence" value="ECO:0007669"/>
    <property type="project" value="UniProtKB-SubCell"/>
</dbReference>
<dbReference type="Proteomes" id="UP000071927">
    <property type="component" value="Unassembled WGS sequence"/>
</dbReference>
<dbReference type="PANTHER" id="PTHR33406:SF13">
    <property type="entry name" value="MEMBRANE PROTEIN YDFJ"/>
    <property type="match status" value="1"/>
</dbReference>
<dbReference type="InterPro" id="IPR050545">
    <property type="entry name" value="Mycobact_MmpL"/>
</dbReference>
<sequence length="704" mass="75146">MGKLLHKLSYWIFRHAKLTIVLVMLLLGALGGIAGLTGVHFSSTGLDMKGTESQTALNIVEKDFAGLASKGASEKVVFKATSGSLTDETAQQAMADFVKEEMADDAVEMVILPEQQQNLTKNNAIGYATVTFKKAKEDVKQSSINHLVKATKIPKDAGIETELTGDLTISEMDTGEKSEIYGLLAAIIILAITFASVIMAGMPILSALIGLGISVLGVVILSNWIEFTTSDLSLSGMIGLAVGIDYALFIISRYRQEIKKGHSREEALAKSMTTAGKAVIFAGTTVIVALLAMSTLGISFLSVMGFAGALSVLGAMLTALTIIPAVIVLLGKIATGEKQNRVLARFGRLKRDYGWGKFVSKFKVLLSGMVLLGLIIVALPARNMNLGLPTDANKSTKTTERRAYDIMTEGYGAGHAATLVVLVKTGDSETAQDVATELQNTANVERVTPPMIGNGKSGQYYMITLTPKTDGNAVATKNLVKAIRAKSNKNGNPTLLVTGSTAINIDMSDALLAALPKFALIIVAFAFVLLLLIFRSLLIPFVAVSGFVLSLLATLGALVFIVQEGHFDDLIGLAGPSAILNFLPVLVIGIMFGLAMDYEVFLISRMKEVYDETGDTQKALLEGMKDNGKAIFAAILIMASVFMGFVFAADSTVKSMGLALTLGIFFDALIVRMIFVPAMLAVFGKANWYLPKWLDKLLPNVKIE</sequence>
<evidence type="ECO:0000256" key="4">
    <source>
        <dbReference type="ARBA" id="ARBA00022989"/>
    </source>
</evidence>
<dbReference type="EMBL" id="LQXV01000408">
    <property type="protein sequence ID" value="KXU04020.1"/>
    <property type="molecule type" value="Genomic_DNA"/>
</dbReference>
<evidence type="ECO:0000259" key="6">
    <source>
        <dbReference type="PROSITE" id="PS50156"/>
    </source>
</evidence>
<keyword evidence="3" id="KW-0812">Transmembrane</keyword>
<comment type="subcellular location">
    <subcellularLocation>
        <location evidence="1">Cell membrane</location>
        <topology evidence="1">Multi-pass membrane protein</topology>
    </subcellularLocation>
</comment>
<dbReference type="PATRIC" id="fig|315405.12.peg.2431"/>
<organism evidence="7 8">
    <name type="scientific">Streptococcus gallolyticus</name>
    <dbReference type="NCBI Taxonomy" id="315405"/>
    <lineage>
        <taxon>Bacteria</taxon>
        <taxon>Bacillati</taxon>
        <taxon>Bacillota</taxon>
        <taxon>Bacilli</taxon>
        <taxon>Lactobacillales</taxon>
        <taxon>Streptococcaceae</taxon>
        <taxon>Streptococcus</taxon>
    </lineage>
</organism>
<reference evidence="7 8" key="1">
    <citation type="submission" date="2016-01" db="EMBL/GenBank/DDBJ databases">
        <title>Highly variable Streptococcus oralis are common among viridans streptococci isolated from primates.</title>
        <authorList>
            <person name="Denapaite D."/>
            <person name="Rieger M."/>
            <person name="Koendgen S."/>
            <person name="Brueckner R."/>
            <person name="Ochigava I."/>
            <person name="Kappeler P."/>
            <person name="Maetz-Rensing K."/>
            <person name="Leendertz F."/>
            <person name="Hakenbeck R."/>
        </authorList>
    </citation>
    <scope>NUCLEOTIDE SEQUENCE [LARGE SCALE GENOMIC DNA]</scope>
    <source>
        <strain evidence="7 8">DD03</strain>
    </source>
</reference>
<dbReference type="InterPro" id="IPR004869">
    <property type="entry name" value="MMPL_dom"/>
</dbReference>
<evidence type="ECO:0000256" key="1">
    <source>
        <dbReference type="ARBA" id="ARBA00004651"/>
    </source>
</evidence>
<gene>
    <name evidence="7" type="ORF">SGADD03_02042</name>
</gene>
<dbReference type="PROSITE" id="PS50156">
    <property type="entry name" value="SSD"/>
    <property type="match status" value="2"/>
</dbReference>
<dbReference type="PANTHER" id="PTHR33406">
    <property type="entry name" value="MEMBRANE PROTEIN MJ1562-RELATED"/>
    <property type="match status" value="1"/>
</dbReference>
<dbReference type="OMA" id="WSVFLNF"/>
<name>A0A139QN92_9STRE</name>
<proteinExistence type="predicted"/>
<comment type="caution">
    <text evidence="7">The sequence shown here is derived from an EMBL/GenBank/DDBJ whole genome shotgun (WGS) entry which is preliminary data.</text>
</comment>
<dbReference type="Gene3D" id="1.20.1640.10">
    <property type="entry name" value="Multidrug efflux transporter AcrB transmembrane domain"/>
    <property type="match status" value="2"/>
</dbReference>
<keyword evidence="4" id="KW-1133">Transmembrane helix</keyword>
<dbReference type="SUPFAM" id="SSF82866">
    <property type="entry name" value="Multidrug efflux transporter AcrB transmembrane domain"/>
    <property type="match status" value="2"/>
</dbReference>
<dbReference type="GeneID" id="57921079"/>
<feature type="domain" description="SSD" evidence="6">
    <location>
        <begin position="517"/>
        <end position="681"/>
    </location>
</feature>
<dbReference type="Pfam" id="PF03176">
    <property type="entry name" value="MMPL"/>
    <property type="match status" value="2"/>
</dbReference>